<proteinExistence type="predicted"/>
<organism evidence="2 3">
    <name type="scientific">Mycoemilia scoparia</name>
    <dbReference type="NCBI Taxonomy" id="417184"/>
    <lineage>
        <taxon>Eukaryota</taxon>
        <taxon>Fungi</taxon>
        <taxon>Fungi incertae sedis</taxon>
        <taxon>Zoopagomycota</taxon>
        <taxon>Kickxellomycotina</taxon>
        <taxon>Kickxellomycetes</taxon>
        <taxon>Kickxellales</taxon>
        <taxon>Kickxellaceae</taxon>
        <taxon>Mycoemilia</taxon>
    </lineage>
</organism>
<reference evidence="2" key="1">
    <citation type="submission" date="2022-07" db="EMBL/GenBank/DDBJ databases">
        <title>Phylogenomic reconstructions and comparative analyses of Kickxellomycotina fungi.</title>
        <authorList>
            <person name="Reynolds N.K."/>
            <person name="Stajich J.E."/>
            <person name="Barry K."/>
            <person name="Grigoriev I.V."/>
            <person name="Crous P."/>
            <person name="Smith M.E."/>
        </authorList>
    </citation>
    <scope>NUCLEOTIDE SEQUENCE</scope>
    <source>
        <strain evidence="2">NBRC 100468</strain>
    </source>
</reference>
<evidence type="ECO:0000313" key="2">
    <source>
        <dbReference type="EMBL" id="KAJ1911199.1"/>
    </source>
</evidence>
<comment type="caution">
    <text evidence="2">The sequence shown here is derived from an EMBL/GenBank/DDBJ whole genome shotgun (WGS) entry which is preliminary data.</text>
</comment>
<keyword evidence="1" id="KW-0732">Signal</keyword>
<evidence type="ECO:0000313" key="3">
    <source>
        <dbReference type="Proteomes" id="UP001150538"/>
    </source>
</evidence>
<gene>
    <name evidence="2" type="ORF">H4219_006012</name>
</gene>
<protein>
    <submittedName>
        <fullName evidence="2">Uncharacterized protein</fullName>
    </submittedName>
</protein>
<evidence type="ECO:0000256" key="1">
    <source>
        <dbReference type="SAM" id="SignalP"/>
    </source>
</evidence>
<dbReference type="Proteomes" id="UP001150538">
    <property type="component" value="Unassembled WGS sequence"/>
</dbReference>
<feature type="signal peptide" evidence="1">
    <location>
        <begin position="1"/>
        <end position="18"/>
    </location>
</feature>
<feature type="chain" id="PRO_5040912862" evidence="1">
    <location>
        <begin position="19"/>
        <end position="105"/>
    </location>
</feature>
<dbReference type="AlphaFoldDB" id="A0A9W8DNU7"/>
<keyword evidence="3" id="KW-1185">Reference proteome</keyword>
<accession>A0A9W8DNU7</accession>
<dbReference type="EMBL" id="JANBPU010000476">
    <property type="protein sequence ID" value="KAJ1911199.1"/>
    <property type="molecule type" value="Genomic_DNA"/>
</dbReference>
<sequence>MAAASVLVLASTVSSLLPDPLLFPELATGIKIALPELTDVQKQILKPVFSSIDTLKGLNSKGYNATSEINDAIQTITVELKKLAGTPNDQKAVQYIYTQLVKAFS</sequence>
<name>A0A9W8DNU7_9FUNG</name>